<dbReference type="Pfam" id="PF04966">
    <property type="entry name" value="OprB"/>
    <property type="match status" value="1"/>
</dbReference>
<dbReference type="GO" id="GO:0015288">
    <property type="term" value="F:porin activity"/>
    <property type="evidence" value="ECO:0007669"/>
    <property type="project" value="InterPro"/>
</dbReference>
<dbReference type="InterPro" id="IPR007049">
    <property type="entry name" value="Carb-sel_porin_OprB"/>
</dbReference>
<protein>
    <recommendedName>
        <fullName evidence="5">Porin</fullName>
    </recommendedName>
</protein>
<dbReference type="AlphaFoldDB" id="A0AAD0BWF7"/>
<organism evidence="3 4">
    <name type="scientific">Stenotrophomonas maltophilia</name>
    <name type="common">Pseudomonas maltophilia</name>
    <name type="synonym">Xanthomonas maltophilia</name>
    <dbReference type="NCBI Taxonomy" id="40324"/>
    <lineage>
        <taxon>Bacteria</taxon>
        <taxon>Pseudomonadati</taxon>
        <taxon>Pseudomonadota</taxon>
        <taxon>Gammaproteobacteria</taxon>
        <taxon>Lysobacterales</taxon>
        <taxon>Lysobacteraceae</taxon>
        <taxon>Stenotrophomonas</taxon>
        <taxon>Stenotrophomonas maltophilia group</taxon>
    </lineage>
</organism>
<evidence type="ECO:0000313" key="3">
    <source>
        <dbReference type="EMBL" id="AUI09392.1"/>
    </source>
</evidence>
<dbReference type="EMBL" id="CP025298">
    <property type="protein sequence ID" value="AUI09392.1"/>
    <property type="molecule type" value="Genomic_DNA"/>
</dbReference>
<name>A0AAD0BWF7_STEMA</name>
<dbReference type="GO" id="GO:0016020">
    <property type="term" value="C:membrane"/>
    <property type="evidence" value="ECO:0007669"/>
    <property type="project" value="InterPro"/>
</dbReference>
<evidence type="ECO:0000313" key="4">
    <source>
        <dbReference type="Proteomes" id="UP000234414"/>
    </source>
</evidence>
<comment type="similarity">
    <text evidence="1 2">Belongs to the OprB family.</text>
</comment>
<evidence type="ECO:0000256" key="2">
    <source>
        <dbReference type="RuleBase" id="RU363072"/>
    </source>
</evidence>
<dbReference type="InterPro" id="IPR038673">
    <property type="entry name" value="OprB_sf"/>
</dbReference>
<accession>A0AAD0BWF7</accession>
<dbReference type="PANTHER" id="PTHR37944:SF1">
    <property type="entry name" value="PORIN B"/>
    <property type="match status" value="1"/>
</dbReference>
<dbReference type="PANTHER" id="PTHR37944">
    <property type="entry name" value="PORIN B"/>
    <property type="match status" value="1"/>
</dbReference>
<proteinExistence type="inferred from homology"/>
<sequence length="154" mass="16773">MLDAISEASKIIDSTASGRLSAVHDVHLSHEGYQRRLSLYLNGTVVDRRTSTVDRTIAIGASLSGFVTRPDDELGLSIATSHLNSRVSADRRLREVYGSGVRPGNDEFAAEFYYRVKLGPHLSFSPDLQRIKRPGGNGDRGDVVIIGARTSVSF</sequence>
<dbReference type="Proteomes" id="UP000234414">
    <property type="component" value="Chromosome"/>
</dbReference>
<gene>
    <name evidence="3" type="ORF">SmaCSM2_20325</name>
</gene>
<reference evidence="3 4" key="1">
    <citation type="submission" date="2017-12" db="EMBL/GenBank/DDBJ databases">
        <title>Complete Genome Sequence of Stenotrophomonas maltophilia CSM2.</title>
        <authorList>
            <person name="Castro-Jaimes S."/>
            <person name="Lopez-Leal G."/>
            <person name="Barberena Jonas C."/>
            <person name="Bustos P."/>
            <person name="Perez-Oseguera A."/>
            <person name="Cevallos M.A."/>
        </authorList>
    </citation>
    <scope>NUCLEOTIDE SEQUENCE [LARGE SCALE GENOMIC DNA]</scope>
    <source>
        <strain evidence="3 4">CSM2</strain>
    </source>
</reference>
<dbReference type="GO" id="GO:0008643">
    <property type="term" value="P:carbohydrate transport"/>
    <property type="evidence" value="ECO:0007669"/>
    <property type="project" value="InterPro"/>
</dbReference>
<dbReference type="InterPro" id="IPR052932">
    <property type="entry name" value="OprB_Porin"/>
</dbReference>
<evidence type="ECO:0008006" key="5">
    <source>
        <dbReference type="Google" id="ProtNLM"/>
    </source>
</evidence>
<evidence type="ECO:0000256" key="1">
    <source>
        <dbReference type="ARBA" id="ARBA00008769"/>
    </source>
</evidence>
<dbReference type="Gene3D" id="2.40.160.180">
    <property type="entry name" value="Carbohydrate-selective porin OprB"/>
    <property type="match status" value="1"/>
</dbReference>